<dbReference type="InterPro" id="IPR038765">
    <property type="entry name" value="Papain-like_cys_pep_sf"/>
</dbReference>
<dbReference type="InterPro" id="IPR013589">
    <property type="entry name" value="Bac_transglu_N"/>
</dbReference>
<dbReference type="EMBL" id="CADCTQ010000562">
    <property type="protein sequence ID" value="CAA9318751.1"/>
    <property type="molecule type" value="Genomic_DNA"/>
</dbReference>
<dbReference type="Pfam" id="PF01841">
    <property type="entry name" value="Transglut_core"/>
    <property type="match status" value="1"/>
</dbReference>
<evidence type="ECO:0000259" key="1">
    <source>
        <dbReference type="SMART" id="SM00460"/>
    </source>
</evidence>
<dbReference type="Pfam" id="PF08379">
    <property type="entry name" value="Bact_transglu_N"/>
    <property type="match status" value="1"/>
</dbReference>
<dbReference type="SMART" id="SM00460">
    <property type="entry name" value="TGc"/>
    <property type="match status" value="1"/>
</dbReference>
<protein>
    <recommendedName>
        <fullName evidence="1">Transglutaminase-like domain-containing protein</fullName>
    </recommendedName>
</protein>
<evidence type="ECO:0000313" key="2">
    <source>
        <dbReference type="EMBL" id="CAA9318751.1"/>
    </source>
</evidence>
<dbReference type="AlphaFoldDB" id="A0A6J4L0A3"/>
<accession>A0A6J4L0A3</accession>
<reference evidence="2" key="1">
    <citation type="submission" date="2020-02" db="EMBL/GenBank/DDBJ databases">
        <authorList>
            <person name="Meier V. D."/>
        </authorList>
    </citation>
    <scope>NUCLEOTIDE SEQUENCE</scope>
    <source>
        <strain evidence="2">AVDCRST_MAG56</strain>
    </source>
</reference>
<dbReference type="PANTHER" id="PTHR33490">
    <property type="entry name" value="BLR5614 PROTEIN-RELATED"/>
    <property type="match status" value="1"/>
</dbReference>
<dbReference type="SUPFAM" id="SSF54001">
    <property type="entry name" value="Cysteine proteinases"/>
    <property type="match status" value="1"/>
</dbReference>
<sequence length="290" mass="31978">MVLTVTHETRYQYSGAVWLEPHTLYLRPATTPFQVIHNFRLEIDPVPILLSEGTDAEGNPMHLAGFSGTTQSLTVRSSFHAECLLDNPFGYILYPFEAVRIPFLYPEPQKPVLQPYLAGAPGQGPVREYARQLAAAVQYDTLAFLETVTRRIFADFAYEYREFGAPFSPAETLAGKKGACRDFSLLMMEMCRSLGLASRFVSGYLLGNPHKEQYLHAWVEVYVPGGGWRGYDPTQGELVSNRHVALAASAVPALVTPVQGVFRGAASSRLTAAVTVAQGSMLSQRQVMVN</sequence>
<feature type="domain" description="Transglutaminase-like" evidence="1">
    <location>
        <begin position="172"/>
        <end position="235"/>
    </location>
</feature>
<gene>
    <name evidence="2" type="ORF">AVDCRST_MAG56-6775</name>
</gene>
<name>A0A6J4L0A3_9SPHI</name>
<dbReference type="InterPro" id="IPR002931">
    <property type="entry name" value="Transglutaminase-like"/>
</dbReference>
<dbReference type="Gene3D" id="3.10.620.30">
    <property type="match status" value="1"/>
</dbReference>
<proteinExistence type="predicted"/>
<dbReference type="PANTHER" id="PTHR33490:SF1">
    <property type="entry name" value="SLL1233 PROTEIN"/>
    <property type="match status" value="1"/>
</dbReference>
<organism evidence="2">
    <name type="scientific">uncultured Cytophagales bacterium</name>
    <dbReference type="NCBI Taxonomy" id="158755"/>
    <lineage>
        <taxon>Bacteria</taxon>
        <taxon>Pseudomonadati</taxon>
        <taxon>Bacteroidota</taxon>
        <taxon>Sphingobacteriia</taxon>
        <taxon>Sphingobacteriales</taxon>
        <taxon>environmental samples</taxon>
    </lineage>
</organism>